<proteinExistence type="predicted"/>
<evidence type="ECO:0000259" key="4">
    <source>
        <dbReference type="Pfam" id="PF00005"/>
    </source>
</evidence>
<evidence type="ECO:0000256" key="1">
    <source>
        <dbReference type="ARBA" id="ARBA00022448"/>
    </source>
</evidence>
<reference evidence="5 6" key="1">
    <citation type="submission" date="2020-01" db="EMBL/GenBank/DDBJ databases">
        <title>A novel Bacillus sp. from Pasinler.</title>
        <authorList>
            <person name="Adiguzel A."/>
            <person name="Ay H."/>
            <person name="Baltaci M.O."/>
        </authorList>
    </citation>
    <scope>NUCLEOTIDE SEQUENCE [LARGE SCALE GENOMIC DNA]</scope>
    <source>
        <strain evidence="5 6">P1</strain>
    </source>
</reference>
<keyword evidence="1" id="KW-0813">Transport</keyword>
<dbReference type="PANTHER" id="PTHR42939:SF1">
    <property type="entry name" value="ABC TRANSPORTER ATP-BINDING PROTEIN ALBC-RELATED"/>
    <property type="match status" value="1"/>
</dbReference>
<keyword evidence="2" id="KW-0547">Nucleotide-binding</keyword>
<dbReference type="InterPro" id="IPR003439">
    <property type="entry name" value="ABC_transporter-like_ATP-bd"/>
</dbReference>
<evidence type="ECO:0000256" key="2">
    <source>
        <dbReference type="ARBA" id="ARBA00022741"/>
    </source>
</evidence>
<dbReference type="Proteomes" id="UP000743899">
    <property type="component" value="Unassembled WGS sequence"/>
</dbReference>
<keyword evidence="6" id="KW-1185">Reference proteome</keyword>
<dbReference type="GO" id="GO:0005524">
    <property type="term" value="F:ATP binding"/>
    <property type="evidence" value="ECO:0007669"/>
    <property type="project" value="UniProtKB-KW"/>
</dbReference>
<dbReference type="RefSeq" id="WP_161921783.1">
    <property type="nucleotide sequence ID" value="NZ_JAACYS010000097.1"/>
</dbReference>
<accession>A0ABX0A6C9</accession>
<dbReference type="Pfam" id="PF00005">
    <property type="entry name" value="ABC_tran"/>
    <property type="match status" value="1"/>
</dbReference>
<evidence type="ECO:0000313" key="5">
    <source>
        <dbReference type="EMBL" id="NCU18956.1"/>
    </source>
</evidence>
<evidence type="ECO:0000256" key="3">
    <source>
        <dbReference type="ARBA" id="ARBA00022840"/>
    </source>
</evidence>
<sequence>MGLIGKNGAGKSTTLKSMLNLVHPDEGTIEMFGNNFKQNEESCKQELGVVWWRLWNDDIWVRC</sequence>
<dbReference type="SUPFAM" id="SSF52540">
    <property type="entry name" value="P-loop containing nucleoside triphosphate hydrolases"/>
    <property type="match status" value="1"/>
</dbReference>
<dbReference type="PANTHER" id="PTHR42939">
    <property type="entry name" value="ABC TRANSPORTER ATP-BINDING PROTEIN ALBC-RELATED"/>
    <property type="match status" value="1"/>
</dbReference>
<organism evidence="5 6">
    <name type="scientific">Pallidibacillus pasinlerensis</name>
    <dbReference type="NCBI Taxonomy" id="2703818"/>
    <lineage>
        <taxon>Bacteria</taxon>
        <taxon>Bacillati</taxon>
        <taxon>Bacillota</taxon>
        <taxon>Bacilli</taxon>
        <taxon>Bacillales</taxon>
        <taxon>Bacillaceae</taxon>
        <taxon>Pallidibacillus</taxon>
    </lineage>
</organism>
<gene>
    <name evidence="5" type="ORF">GW534_14875</name>
</gene>
<keyword evidence="3 5" id="KW-0067">ATP-binding</keyword>
<comment type="caution">
    <text evidence="5">The sequence shown here is derived from an EMBL/GenBank/DDBJ whole genome shotgun (WGS) entry which is preliminary data.</text>
</comment>
<dbReference type="Gene3D" id="3.40.50.300">
    <property type="entry name" value="P-loop containing nucleotide triphosphate hydrolases"/>
    <property type="match status" value="1"/>
</dbReference>
<protein>
    <submittedName>
        <fullName evidence="5">ATP-binding cassette domain-containing protein</fullName>
    </submittedName>
</protein>
<dbReference type="InterPro" id="IPR027417">
    <property type="entry name" value="P-loop_NTPase"/>
</dbReference>
<dbReference type="EMBL" id="JAACYS010000097">
    <property type="protein sequence ID" value="NCU18956.1"/>
    <property type="molecule type" value="Genomic_DNA"/>
</dbReference>
<name>A0ABX0A6C9_9BACI</name>
<feature type="domain" description="ABC transporter" evidence="4">
    <location>
        <begin position="1"/>
        <end position="50"/>
    </location>
</feature>
<evidence type="ECO:0000313" key="6">
    <source>
        <dbReference type="Proteomes" id="UP000743899"/>
    </source>
</evidence>
<dbReference type="InterPro" id="IPR051782">
    <property type="entry name" value="ABC_Transporter_VariousFunc"/>
</dbReference>